<feature type="transmembrane region" description="Helical" evidence="1">
    <location>
        <begin position="93"/>
        <end position="112"/>
    </location>
</feature>
<evidence type="ECO:0000256" key="1">
    <source>
        <dbReference type="SAM" id="Phobius"/>
    </source>
</evidence>
<keyword evidence="1" id="KW-1133">Transmembrane helix</keyword>
<keyword evidence="1" id="KW-0472">Membrane</keyword>
<gene>
    <name evidence="2" type="ORF">DW018_11605</name>
</gene>
<comment type="caution">
    <text evidence="2">The sequence shown here is derived from an EMBL/GenBank/DDBJ whole genome shotgun (WGS) entry which is preliminary data.</text>
</comment>
<accession>A0A415L3Z1</accession>
<dbReference type="AlphaFoldDB" id="A0A415L3Z1"/>
<dbReference type="EMBL" id="QROT01000009">
    <property type="protein sequence ID" value="RHL43274.1"/>
    <property type="molecule type" value="Genomic_DNA"/>
</dbReference>
<evidence type="ECO:0000313" key="2">
    <source>
        <dbReference type="EMBL" id="RHL43274.1"/>
    </source>
</evidence>
<dbReference type="RefSeq" id="WP_118380192.1">
    <property type="nucleotide sequence ID" value="NZ_CABJDQ010000009.1"/>
</dbReference>
<organism evidence="2 3">
    <name type="scientific">Eubacterium ventriosum</name>
    <dbReference type="NCBI Taxonomy" id="39496"/>
    <lineage>
        <taxon>Bacteria</taxon>
        <taxon>Bacillati</taxon>
        <taxon>Bacillota</taxon>
        <taxon>Clostridia</taxon>
        <taxon>Eubacteriales</taxon>
        <taxon>Eubacteriaceae</taxon>
        <taxon>Eubacterium</taxon>
    </lineage>
</organism>
<dbReference type="Proteomes" id="UP000283314">
    <property type="component" value="Unassembled WGS sequence"/>
</dbReference>
<keyword evidence="1" id="KW-0812">Transmembrane</keyword>
<protein>
    <submittedName>
        <fullName evidence="2">Uncharacterized protein</fullName>
    </submittedName>
</protein>
<sequence>MNSTFEKMCRNLNQDKECIMQVACKSGKQYNEIICAQKAVKEYVNSDKNKLLKLKAEAESENFLDYLNGCLSFLAIFVSILSLLCQMFNVCKVVISIVACLMVAIILIAFFIRKYSCVHRWRPYILVVINDLEKNL</sequence>
<evidence type="ECO:0000313" key="3">
    <source>
        <dbReference type="Proteomes" id="UP000283314"/>
    </source>
</evidence>
<name>A0A415L3Z1_9FIRM</name>
<proteinExistence type="predicted"/>
<reference evidence="2 3" key="1">
    <citation type="submission" date="2018-08" db="EMBL/GenBank/DDBJ databases">
        <title>A genome reference for cultivated species of the human gut microbiota.</title>
        <authorList>
            <person name="Zou Y."/>
            <person name="Xue W."/>
            <person name="Luo G."/>
        </authorList>
    </citation>
    <scope>NUCLEOTIDE SEQUENCE [LARGE SCALE GENOMIC DNA]</scope>
    <source>
        <strain evidence="2 3">AF37-4</strain>
    </source>
</reference>
<feature type="transmembrane region" description="Helical" evidence="1">
    <location>
        <begin position="63"/>
        <end position="81"/>
    </location>
</feature>
<dbReference type="GeneID" id="66467888"/>